<name>A0A9X1WIT0_9BACL</name>
<proteinExistence type="predicted"/>
<sequence>MYKPLFNQFDFAWKFEFTHQSNLFHYTNAVALKSIIEKQELWATKSNFLNDYTETIYILEVLNHVYNFIKERYNSDTVEFFDLIMEDVKYDFISKQNGNDSNSMFVISLSENPDSLSLWSQYSSVDGYNIGLDLNKIINSIKQIQEENNMFDFCYLSKIIYDYTQQRSILFNELIRIYDFYKTNDDGEPDRKREALFICRSAIETYSLFFKKQQFSQEEEYRIAFTIFNRDKLKNNVDYRIGNGSFVPYIKFPISGDVPFQNITIGPKNNIDTSKYGLMHYLEHKGYQDLKNNILKSEITLRF</sequence>
<comment type="caution">
    <text evidence="1">The sequence shown here is derived from an EMBL/GenBank/DDBJ whole genome shotgun (WGS) entry which is preliminary data.</text>
</comment>
<evidence type="ECO:0000313" key="2">
    <source>
        <dbReference type="Proteomes" id="UP001139347"/>
    </source>
</evidence>
<organism evidence="1 2">
    <name type="scientific">Paenibacillus mangrovi</name>
    <dbReference type="NCBI Taxonomy" id="2931978"/>
    <lineage>
        <taxon>Bacteria</taxon>
        <taxon>Bacillati</taxon>
        <taxon>Bacillota</taxon>
        <taxon>Bacilli</taxon>
        <taxon>Bacillales</taxon>
        <taxon>Paenibacillaceae</taxon>
        <taxon>Paenibacillus</taxon>
    </lineage>
</organism>
<gene>
    <name evidence="1" type="ORF">MUG84_00155</name>
</gene>
<dbReference type="Pfam" id="PF11185">
    <property type="entry name" value="DUF2971"/>
    <property type="match status" value="1"/>
</dbReference>
<keyword evidence="2" id="KW-1185">Reference proteome</keyword>
<accession>A0A9X1WIT0</accession>
<protein>
    <submittedName>
        <fullName evidence="1">DUF2971 domain-containing protein</fullName>
    </submittedName>
</protein>
<reference evidence="1" key="1">
    <citation type="submission" date="2022-04" db="EMBL/GenBank/DDBJ databases">
        <title>Paenibacillus mangrovi sp. nov., a novel endophytic bacterium isolated from bark of Kandelia candel.</title>
        <authorList>
            <person name="Tuo L."/>
        </authorList>
    </citation>
    <scope>NUCLEOTIDE SEQUENCE</scope>
    <source>
        <strain evidence="1">KQZ6P-2</strain>
    </source>
</reference>
<dbReference type="RefSeq" id="WP_244717347.1">
    <property type="nucleotide sequence ID" value="NZ_JALIRP010000001.1"/>
</dbReference>
<dbReference type="EMBL" id="JALIRP010000001">
    <property type="protein sequence ID" value="MCJ8010152.1"/>
    <property type="molecule type" value="Genomic_DNA"/>
</dbReference>
<dbReference type="Proteomes" id="UP001139347">
    <property type="component" value="Unassembled WGS sequence"/>
</dbReference>
<dbReference type="AlphaFoldDB" id="A0A9X1WIT0"/>
<dbReference type="InterPro" id="IPR021352">
    <property type="entry name" value="DUF2971"/>
</dbReference>
<evidence type="ECO:0000313" key="1">
    <source>
        <dbReference type="EMBL" id="MCJ8010152.1"/>
    </source>
</evidence>